<feature type="region of interest" description="Disordered" evidence="1">
    <location>
        <begin position="1"/>
        <end position="22"/>
    </location>
</feature>
<keyword evidence="3" id="KW-1185">Reference proteome</keyword>
<gene>
    <name evidence="2" type="ORF">HMPREF1541_03006</name>
</gene>
<evidence type="ECO:0000313" key="3">
    <source>
        <dbReference type="Proteomes" id="UP000030752"/>
    </source>
</evidence>
<dbReference type="VEuPathDB" id="FungiDB:HMPREF1541_03006"/>
<feature type="compositionally biased region" description="Low complexity" evidence="1">
    <location>
        <begin position="709"/>
        <end position="750"/>
    </location>
</feature>
<dbReference type="InterPro" id="IPR032675">
    <property type="entry name" value="LRR_dom_sf"/>
</dbReference>
<dbReference type="EMBL" id="KB822719">
    <property type="protein sequence ID" value="ETN41071.1"/>
    <property type="molecule type" value="Genomic_DNA"/>
</dbReference>
<reference evidence="2 3" key="1">
    <citation type="submission" date="2013-03" db="EMBL/GenBank/DDBJ databases">
        <title>The Genome Sequence of Phialophora europaea CBS 101466.</title>
        <authorList>
            <consortium name="The Broad Institute Genomics Platform"/>
            <person name="Cuomo C."/>
            <person name="de Hoog S."/>
            <person name="Gorbushina A."/>
            <person name="Walker B."/>
            <person name="Young S.K."/>
            <person name="Zeng Q."/>
            <person name="Gargeya S."/>
            <person name="Fitzgerald M."/>
            <person name="Haas B."/>
            <person name="Abouelleil A."/>
            <person name="Allen A.W."/>
            <person name="Alvarado L."/>
            <person name="Arachchi H.M."/>
            <person name="Berlin A.M."/>
            <person name="Chapman S.B."/>
            <person name="Gainer-Dewar J."/>
            <person name="Goldberg J."/>
            <person name="Griggs A."/>
            <person name="Gujja S."/>
            <person name="Hansen M."/>
            <person name="Howarth C."/>
            <person name="Imamovic A."/>
            <person name="Ireland A."/>
            <person name="Larimer J."/>
            <person name="McCowan C."/>
            <person name="Murphy C."/>
            <person name="Pearson M."/>
            <person name="Poon T.W."/>
            <person name="Priest M."/>
            <person name="Roberts A."/>
            <person name="Saif S."/>
            <person name="Shea T."/>
            <person name="Sisk P."/>
            <person name="Sykes S."/>
            <person name="Wortman J."/>
            <person name="Nusbaum C."/>
            <person name="Birren B."/>
        </authorList>
    </citation>
    <scope>NUCLEOTIDE SEQUENCE [LARGE SCALE GENOMIC DNA]</scope>
    <source>
        <strain evidence="2 3">CBS 101466</strain>
    </source>
</reference>
<feature type="compositionally biased region" description="Basic and acidic residues" evidence="1">
    <location>
        <begin position="759"/>
        <end position="777"/>
    </location>
</feature>
<organism evidence="2 3">
    <name type="scientific">Cyphellophora europaea (strain CBS 101466)</name>
    <name type="common">Phialophora europaea</name>
    <dbReference type="NCBI Taxonomy" id="1220924"/>
    <lineage>
        <taxon>Eukaryota</taxon>
        <taxon>Fungi</taxon>
        <taxon>Dikarya</taxon>
        <taxon>Ascomycota</taxon>
        <taxon>Pezizomycotina</taxon>
        <taxon>Eurotiomycetes</taxon>
        <taxon>Chaetothyriomycetidae</taxon>
        <taxon>Chaetothyriales</taxon>
        <taxon>Cyphellophoraceae</taxon>
        <taxon>Cyphellophora</taxon>
    </lineage>
</organism>
<protein>
    <recommendedName>
        <fullName evidence="4">F-box domain-containing protein</fullName>
    </recommendedName>
</protein>
<dbReference type="HOGENOM" id="CLU_340656_0_0_1"/>
<feature type="region of interest" description="Disordered" evidence="1">
    <location>
        <begin position="691"/>
        <end position="833"/>
    </location>
</feature>
<accession>W2RX35</accession>
<proteinExistence type="predicted"/>
<dbReference type="Gene3D" id="3.80.10.10">
    <property type="entry name" value="Ribonuclease Inhibitor"/>
    <property type="match status" value="1"/>
</dbReference>
<dbReference type="InParanoid" id="W2RX35"/>
<dbReference type="AlphaFoldDB" id="W2RX35"/>
<dbReference type="Proteomes" id="UP000030752">
    <property type="component" value="Unassembled WGS sequence"/>
</dbReference>
<evidence type="ECO:0000313" key="2">
    <source>
        <dbReference type="EMBL" id="ETN41071.1"/>
    </source>
</evidence>
<feature type="region of interest" description="Disordered" evidence="1">
    <location>
        <begin position="56"/>
        <end position="142"/>
    </location>
</feature>
<evidence type="ECO:0008006" key="4">
    <source>
        <dbReference type="Google" id="ProtNLM"/>
    </source>
</evidence>
<dbReference type="RefSeq" id="XP_008715580.1">
    <property type="nucleotide sequence ID" value="XM_008717358.1"/>
</dbReference>
<dbReference type="OrthoDB" id="3210378at2759"/>
<dbReference type="GeneID" id="19970345"/>
<sequence>MPRQTSDPVRSLPTPPSQHFNAWLADGRGSVKRQSLKPEDALLAFHDARYVSASRESMSRFADTTGRTSPNRPQHRPEQHQNLYQQTRHESLSGIGQQRTPRRSQHTQSAPALPKPRPLTVYVGNTLGSIDEDPSSESSLPLPPPLQDAALKIKEAVQRVYRPIDWRKIPSPVFECVLDQLRLLHTSKQGNGCTTCYMRDLCAMQMTCKPWFSAAQHRLYSCVSIEGEDAPEKLKRFKVKHGARLVLLRRTLRAKALLAALVRDLRVPDPIIPLYQATGDPNPEYDDYLCLLASVVMACPNLELFAGFYPFYNHTFDRLTHALSTRRKLKQHVWVIAENADCTARAQKQLPPGIMDHDQSYQFLQYHDRWTQLETLLLCSPGSLGVLEHEVFVHALRSLPKLKHLCISSFDADDFHDGTLQTLPHIMSLRLEECPGVSDAGLTRWAASPNAVLIERLSLIHQNLTSLVTIARLLSSLDRLTKLTIIQSDTTPSLPLDTVVFQPFFASKTLQFLHWDIATSSTHSTDHSSPTPTLSLQDALATTDPLDATLPQTPNAHLALSLLHHGFPSLTRLRAPRDTDPRGALQAVCRPARDMNVLLEHDTGAMRFGRCWSGRNGGAPNQQLDEGGNHLQTARIRAQRRIERAAIQGPDVEKSGLGWKVVVEDYSACSTPGSGVGSTEQVSPAVVEKGGLEASNDCGNGSAVSGMGSYSRSDGDQSSSGSSSSSTTIRSSTEATPNSSSSSSSRSDPSVAYGVSEETELRDRYVVGHDWDKEAHASRPALTKGTSRRPPSPASDSPSHRNRTRNRIPFRSAGLALRRCYSTPTPSPTYPYP</sequence>
<dbReference type="eggNOG" id="ENOG502R4KZ">
    <property type="taxonomic scope" value="Eukaryota"/>
</dbReference>
<evidence type="ECO:0000256" key="1">
    <source>
        <dbReference type="SAM" id="MobiDB-lite"/>
    </source>
</evidence>
<dbReference type="STRING" id="1220924.W2RX35"/>
<dbReference type="SUPFAM" id="SSF52047">
    <property type="entry name" value="RNI-like"/>
    <property type="match status" value="1"/>
</dbReference>
<name>W2RX35_CYPE1</name>